<dbReference type="InterPro" id="IPR013783">
    <property type="entry name" value="Ig-like_fold"/>
</dbReference>
<dbReference type="RefSeq" id="WP_208890164.1">
    <property type="nucleotide sequence ID" value="NZ_CP019336.1"/>
</dbReference>
<reference evidence="2 3" key="1">
    <citation type="submission" date="2017-02" db="EMBL/GenBank/DDBJ databases">
        <title>Trade-off between light-utilization and light-protection in marine flavobacteria.</title>
        <authorList>
            <person name="Kumagai Y."/>
            <person name="Yoshizawa S."/>
            <person name="Kogure K."/>
            <person name="Iwasaki W."/>
        </authorList>
    </citation>
    <scope>NUCLEOTIDE SEQUENCE [LARGE SCALE GENOMIC DNA]</scope>
    <source>
        <strain evidence="2 3">KCTC 23670</strain>
    </source>
</reference>
<keyword evidence="3" id="KW-1185">Reference proteome</keyword>
<dbReference type="PROSITE" id="PS51257">
    <property type="entry name" value="PROKAR_LIPOPROTEIN"/>
    <property type="match status" value="1"/>
</dbReference>
<dbReference type="SUPFAM" id="SSF117074">
    <property type="entry name" value="Hypothetical protein PA1324"/>
    <property type="match status" value="1"/>
</dbReference>
<gene>
    <name evidence="2" type="ORF">BTO15_01750</name>
</gene>
<sequence length="413" mass="44136">MKKTILKQVGLTKLIALFLLISVIVSCESDEDIPNLGNLEVQVTLASGLNDISLEDIDVTITQTIDNSTLTMNTDVNGLATFSDISAGTYTVVIAHSTDEYTLSGTANNIVITKQETVATTVEVNAVNQDGGLVIKEVYTAGSGYITLFKDSFIEIFNNSAETLYADGMYIANLFGGSGSTGSIAIYSVLTDESYVYTDVMSQIPGAGTDYPVAAGKSIVIALNAVNYKEGSTAPDAQLDNTDATLEHYSVDWLEAQGRAGNPYFELDNPAVPNMTNTYMFEGTNFFRLSTPGSIVLVSSEATFDASGIVDYTAPGATTTSKLMKISIENVVDGVDILDNSGAADYKRMPTVIDGGFTYLTADGAISYTGLSNRRKIDEVATARFGRTILLDTNNSTVDFEAIAFPDKYGYNN</sequence>
<evidence type="ECO:0000259" key="1">
    <source>
        <dbReference type="Pfam" id="PF17802"/>
    </source>
</evidence>
<dbReference type="Proteomes" id="UP000232721">
    <property type="component" value="Chromosome"/>
</dbReference>
<dbReference type="EMBL" id="CP019336">
    <property type="protein sequence ID" value="AUC20913.1"/>
    <property type="molecule type" value="Genomic_DNA"/>
</dbReference>
<dbReference type="Gene3D" id="2.60.40.10">
    <property type="entry name" value="Immunoglobulins"/>
    <property type="match status" value="1"/>
</dbReference>
<organism evidence="2 3">
    <name type="scientific">Polaribacter sejongensis</name>
    <dbReference type="NCBI Taxonomy" id="985043"/>
    <lineage>
        <taxon>Bacteria</taxon>
        <taxon>Pseudomonadati</taxon>
        <taxon>Bacteroidota</taxon>
        <taxon>Flavobacteriia</taxon>
        <taxon>Flavobacteriales</taxon>
        <taxon>Flavobacteriaceae</taxon>
    </lineage>
</organism>
<evidence type="ECO:0000313" key="2">
    <source>
        <dbReference type="EMBL" id="AUC20913.1"/>
    </source>
</evidence>
<dbReference type="InterPro" id="IPR032627">
    <property type="entry name" value="DUF4876"/>
</dbReference>
<evidence type="ECO:0000313" key="3">
    <source>
        <dbReference type="Proteomes" id="UP000232721"/>
    </source>
</evidence>
<name>A0ABN5F1A8_9FLAO</name>
<proteinExistence type="predicted"/>
<protein>
    <recommendedName>
        <fullName evidence="1">SpaA-like prealbumin fold domain-containing protein</fullName>
    </recommendedName>
</protein>
<dbReference type="InterPro" id="IPR041033">
    <property type="entry name" value="SpaA_PFL_dom_1"/>
</dbReference>
<dbReference type="Pfam" id="PF16215">
    <property type="entry name" value="DUF4876"/>
    <property type="match status" value="1"/>
</dbReference>
<feature type="domain" description="SpaA-like prealbumin fold" evidence="1">
    <location>
        <begin position="53"/>
        <end position="122"/>
    </location>
</feature>
<dbReference type="Pfam" id="PF17802">
    <property type="entry name" value="SpaA"/>
    <property type="match status" value="1"/>
</dbReference>
<accession>A0ABN5F1A8</accession>